<dbReference type="AlphaFoldDB" id="L5KAH1"/>
<proteinExistence type="predicted"/>
<reference evidence="2" key="1">
    <citation type="journal article" date="2013" name="Science">
        <title>Comparative analysis of bat genomes provides insight into the evolution of flight and immunity.</title>
        <authorList>
            <person name="Zhang G."/>
            <person name="Cowled C."/>
            <person name="Shi Z."/>
            <person name="Huang Z."/>
            <person name="Bishop-Lilly K.A."/>
            <person name="Fang X."/>
            <person name="Wynne J.W."/>
            <person name="Xiong Z."/>
            <person name="Baker M.L."/>
            <person name="Zhao W."/>
            <person name="Tachedjian M."/>
            <person name="Zhu Y."/>
            <person name="Zhou P."/>
            <person name="Jiang X."/>
            <person name="Ng J."/>
            <person name="Yang L."/>
            <person name="Wu L."/>
            <person name="Xiao J."/>
            <person name="Feng Y."/>
            <person name="Chen Y."/>
            <person name="Sun X."/>
            <person name="Zhang Y."/>
            <person name="Marsh G.A."/>
            <person name="Crameri G."/>
            <person name="Broder C.C."/>
            <person name="Frey K.G."/>
            <person name="Wang L.F."/>
            <person name="Wang J."/>
        </authorList>
    </citation>
    <scope>NUCLEOTIDE SEQUENCE [LARGE SCALE GENOMIC DNA]</scope>
</reference>
<evidence type="ECO:0000313" key="1">
    <source>
        <dbReference type="EMBL" id="ELK07483.1"/>
    </source>
</evidence>
<protein>
    <submittedName>
        <fullName evidence="1">Uncharacterized protein</fullName>
    </submittedName>
</protein>
<dbReference type="InParanoid" id="L5KAH1"/>
<keyword evidence="2" id="KW-1185">Reference proteome</keyword>
<name>L5KAH1_PTEAL</name>
<dbReference type="EMBL" id="KB030960">
    <property type="protein sequence ID" value="ELK07483.1"/>
    <property type="molecule type" value="Genomic_DNA"/>
</dbReference>
<organism evidence="1 2">
    <name type="scientific">Pteropus alecto</name>
    <name type="common">Black flying fox</name>
    <dbReference type="NCBI Taxonomy" id="9402"/>
    <lineage>
        <taxon>Eukaryota</taxon>
        <taxon>Metazoa</taxon>
        <taxon>Chordata</taxon>
        <taxon>Craniata</taxon>
        <taxon>Vertebrata</taxon>
        <taxon>Euteleostomi</taxon>
        <taxon>Mammalia</taxon>
        <taxon>Eutheria</taxon>
        <taxon>Laurasiatheria</taxon>
        <taxon>Chiroptera</taxon>
        <taxon>Yinpterochiroptera</taxon>
        <taxon>Pteropodoidea</taxon>
        <taxon>Pteropodidae</taxon>
        <taxon>Pteropodinae</taxon>
        <taxon>Pteropus</taxon>
    </lineage>
</organism>
<sequence length="106" mass="11182">MTNSVVIVKKDGGLLAVEKIYPFLPLFGGFLSTFTGAGLSDNLANLLVGFSFATPLLELTFRLAIPAAGQVRVGARGPGPAKREPLRSWAARQLLQLPPPELLGPA</sequence>
<accession>L5KAH1</accession>
<evidence type="ECO:0000313" key="2">
    <source>
        <dbReference type="Proteomes" id="UP000010552"/>
    </source>
</evidence>
<dbReference type="Proteomes" id="UP000010552">
    <property type="component" value="Unassembled WGS sequence"/>
</dbReference>
<gene>
    <name evidence="1" type="ORF">PAL_GLEAN10000874</name>
</gene>